<dbReference type="AlphaFoldDB" id="A0A8J7DMT0"/>
<dbReference type="Gene3D" id="2.30.30.100">
    <property type="match status" value="1"/>
</dbReference>
<gene>
    <name evidence="2" type="ORF">IQ241_08095</name>
</gene>
<dbReference type="EMBL" id="JADEXG010000014">
    <property type="protein sequence ID" value="MBE9077255.1"/>
    <property type="molecule type" value="Genomic_DNA"/>
</dbReference>
<dbReference type="Proteomes" id="UP000636505">
    <property type="component" value="Unassembled WGS sequence"/>
</dbReference>
<dbReference type="NCBIfam" id="NF047718">
    <property type="entry name" value="Hfq_rel_Cyano"/>
    <property type="match status" value="1"/>
</dbReference>
<feature type="domain" description="Hfq-related" evidence="1">
    <location>
        <begin position="9"/>
        <end position="68"/>
    </location>
</feature>
<keyword evidence="3" id="KW-1185">Reference proteome</keyword>
<evidence type="ECO:0000313" key="3">
    <source>
        <dbReference type="Proteomes" id="UP000636505"/>
    </source>
</evidence>
<name>A0A8J7DMT0_9CYAN</name>
<dbReference type="InterPro" id="IPR053840">
    <property type="entry name" value="Hfq_1"/>
</dbReference>
<comment type="caution">
    <text evidence="2">The sequence shown here is derived from an EMBL/GenBank/DDBJ whole genome shotgun (WGS) entry which is preliminary data.</text>
</comment>
<dbReference type="InterPro" id="IPR010920">
    <property type="entry name" value="LSM_dom_sf"/>
</dbReference>
<sequence length="70" mass="7686">MSTEFDTGLPSARQVQMMIRDRQSVEIKLMTGDTLTGQVQWQDHNAVCLNGSGQNTILMRGAIAYIKTAG</sequence>
<accession>A0A8J7DMT0</accession>
<evidence type="ECO:0000259" key="1">
    <source>
        <dbReference type="Pfam" id="PF21979"/>
    </source>
</evidence>
<organism evidence="2 3">
    <name type="scientific">Vasconcelosia minhoensis LEGE 07310</name>
    <dbReference type="NCBI Taxonomy" id="915328"/>
    <lineage>
        <taxon>Bacteria</taxon>
        <taxon>Bacillati</taxon>
        <taxon>Cyanobacteriota</taxon>
        <taxon>Cyanophyceae</taxon>
        <taxon>Nodosilineales</taxon>
        <taxon>Cymatolegaceae</taxon>
        <taxon>Vasconcelosia</taxon>
        <taxon>Vasconcelosia minhoensis</taxon>
    </lineage>
</organism>
<reference evidence="2" key="1">
    <citation type="submission" date="2020-10" db="EMBL/GenBank/DDBJ databases">
        <authorList>
            <person name="Castelo-Branco R."/>
            <person name="Eusebio N."/>
            <person name="Adriana R."/>
            <person name="Vieira A."/>
            <person name="Brugerolle De Fraissinette N."/>
            <person name="Rezende De Castro R."/>
            <person name="Schneider M.P."/>
            <person name="Vasconcelos V."/>
            <person name="Leao P.N."/>
        </authorList>
    </citation>
    <scope>NUCLEOTIDE SEQUENCE</scope>
    <source>
        <strain evidence="2">LEGE 07310</strain>
    </source>
</reference>
<evidence type="ECO:0000313" key="2">
    <source>
        <dbReference type="EMBL" id="MBE9077255.1"/>
    </source>
</evidence>
<dbReference type="SUPFAM" id="SSF50182">
    <property type="entry name" value="Sm-like ribonucleoproteins"/>
    <property type="match status" value="1"/>
</dbReference>
<protein>
    <submittedName>
        <fullName evidence="2">RNA chaperone Hfq</fullName>
    </submittedName>
</protein>
<dbReference type="Pfam" id="PF21979">
    <property type="entry name" value="Hfq_1"/>
    <property type="match status" value="1"/>
</dbReference>
<proteinExistence type="predicted"/>
<dbReference type="RefSeq" id="WP_193905917.1">
    <property type="nucleotide sequence ID" value="NZ_JADEXG010000014.1"/>
</dbReference>